<gene>
    <name evidence="2" type="ORF">CK621_09400</name>
</gene>
<accession>A0A2A2AXI3</accession>
<dbReference type="EMBL" id="NSJE01000014">
    <property type="protein sequence ID" value="PAT42382.1"/>
    <property type="molecule type" value="Genomic_DNA"/>
</dbReference>
<feature type="region of interest" description="Disordered" evidence="1">
    <location>
        <begin position="1"/>
        <end position="60"/>
    </location>
</feature>
<name>A0A2A2AXI3_9BURK</name>
<dbReference type="AlphaFoldDB" id="A0A2A2AXI3"/>
<organism evidence="2 3">
    <name type="scientific">Vandammella animalimorsus</name>
    <dbReference type="NCBI Taxonomy" id="2029117"/>
    <lineage>
        <taxon>Bacteria</taxon>
        <taxon>Pseudomonadati</taxon>
        <taxon>Pseudomonadota</taxon>
        <taxon>Betaproteobacteria</taxon>
        <taxon>Burkholderiales</taxon>
        <taxon>Comamonadaceae</taxon>
        <taxon>Vandammella</taxon>
    </lineage>
</organism>
<proteinExistence type="predicted"/>
<protein>
    <recommendedName>
        <fullName evidence="4">C-type lysozyme inhibitor domain-containing protein</fullName>
    </recommendedName>
</protein>
<evidence type="ECO:0000313" key="3">
    <source>
        <dbReference type="Proteomes" id="UP000218439"/>
    </source>
</evidence>
<feature type="compositionally biased region" description="Basic and acidic residues" evidence="1">
    <location>
        <begin position="51"/>
        <end position="60"/>
    </location>
</feature>
<comment type="caution">
    <text evidence="2">The sequence shown here is derived from an EMBL/GenBank/DDBJ whole genome shotgun (WGS) entry which is preliminary data.</text>
</comment>
<evidence type="ECO:0000313" key="2">
    <source>
        <dbReference type="EMBL" id="PAT42382.1"/>
    </source>
</evidence>
<dbReference type="Proteomes" id="UP000218439">
    <property type="component" value="Unassembled WGS sequence"/>
</dbReference>
<reference evidence="2 3" key="1">
    <citation type="submission" date="2017-08" db="EMBL/GenBank/DDBJ databases">
        <title>WGS of Clinical strains of the CDC Group NO-1 linked to zoonotic infections in humans.</title>
        <authorList>
            <person name="Bernier A.-M."/>
            <person name="Bernard K."/>
        </authorList>
    </citation>
    <scope>NUCLEOTIDE SEQUENCE [LARGE SCALE GENOMIC DNA]</scope>
    <source>
        <strain evidence="2 3">NML120219</strain>
    </source>
</reference>
<evidence type="ECO:0008006" key="4">
    <source>
        <dbReference type="Google" id="ProtNLM"/>
    </source>
</evidence>
<evidence type="ECO:0000256" key="1">
    <source>
        <dbReference type="SAM" id="MobiDB-lite"/>
    </source>
</evidence>
<sequence length="60" mass="6372">MDQDGKEVLSVGNARNAPAASGAYDVSDANNLRWHEKGGSGILNDPASDGRMLETHCSER</sequence>